<comment type="subcellular location">
    <subcellularLocation>
        <location evidence="1 9">Cell membrane</location>
        <topology evidence="1 9">Single-pass membrane protein</topology>
    </subcellularLocation>
</comment>
<evidence type="ECO:0000256" key="2">
    <source>
        <dbReference type="ARBA" id="ARBA00022448"/>
    </source>
</evidence>
<dbReference type="InterPro" id="IPR006312">
    <property type="entry name" value="TatA/E"/>
</dbReference>
<keyword evidence="2 9" id="KW-0813">Transport</keyword>
<reference evidence="13" key="1">
    <citation type="submission" date="2023-07" db="EMBL/GenBank/DDBJ databases">
        <title>Bifidobacterium aquikefiriaerophilum sp. nov. and Bifidobacterium eccum sp. nov., isolated from water kefir.</title>
        <authorList>
            <person name="Breselge S."/>
            <person name="Bellassi P."/>
            <person name="Barcenilla C."/>
            <person name="Alvarez-Ordonez A."/>
            <person name="Morelli L."/>
            <person name="Cotter P.D."/>
        </authorList>
    </citation>
    <scope>NUCLEOTIDE SEQUENCE</scope>
    <source>
        <strain evidence="13">WK012_4_13</strain>
        <strain evidence="12">WK013_4_14</strain>
        <strain evidence="11">WK048_4_13</strain>
    </source>
</reference>
<evidence type="ECO:0000256" key="9">
    <source>
        <dbReference type="HAMAP-Rule" id="MF_00236"/>
    </source>
</evidence>
<dbReference type="GO" id="GO:0043953">
    <property type="term" value="P:protein transport by the Tat complex"/>
    <property type="evidence" value="ECO:0007669"/>
    <property type="project" value="UniProtKB-UniRule"/>
</dbReference>
<dbReference type="EMBL" id="CP129675">
    <property type="protein sequence ID" value="XDS46626.1"/>
    <property type="molecule type" value="Genomic_DNA"/>
</dbReference>
<feature type="compositionally biased region" description="Polar residues" evidence="10">
    <location>
        <begin position="52"/>
        <end position="66"/>
    </location>
</feature>
<organism evidence="13">
    <name type="scientific">Bifidobacterium fermentum</name>
    <dbReference type="NCBI Taxonomy" id="3059035"/>
    <lineage>
        <taxon>Bacteria</taxon>
        <taxon>Bacillati</taxon>
        <taxon>Actinomycetota</taxon>
        <taxon>Actinomycetes</taxon>
        <taxon>Bifidobacteriales</taxon>
        <taxon>Bifidobacteriaceae</taxon>
        <taxon>Bifidobacterium</taxon>
    </lineage>
</organism>
<dbReference type="RefSeq" id="WP_369340871.1">
    <property type="nucleotide sequence ID" value="NZ_CP129675.1"/>
</dbReference>
<accession>A0AB39UL48</accession>
<dbReference type="KEGG" id="bfk:QN062_05635"/>
<dbReference type="GO" id="GO:0033281">
    <property type="term" value="C:TAT protein transport complex"/>
    <property type="evidence" value="ECO:0007669"/>
    <property type="project" value="UniProtKB-UniRule"/>
</dbReference>
<evidence type="ECO:0000256" key="3">
    <source>
        <dbReference type="ARBA" id="ARBA00022475"/>
    </source>
</evidence>
<feature type="compositionally biased region" description="Basic and acidic residues" evidence="10">
    <location>
        <begin position="82"/>
        <end position="93"/>
    </location>
</feature>
<dbReference type="Gene3D" id="1.20.5.3310">
    <property type="match status" value="1"/>
</dbReference>
<dbReference type="GO" id="GO:0008320">
    <property type="term" value="F:protein transmembrane transporter activity"/>
    <property type="evidence" value="ECO:0007669"/>
    <property type="project" value="UniProtKB-UniRule"/>
</dbReference>
<dbReference type="HAMAP" id="MF_00236">
    <property type="entry name" value="TatA_E"/>
    <property type="match status" value="1"/>
</dbReference>
<dbReference type="PANTHER" id="PTHR42982">
    <property type="entry name" value="SEC-INDEPENDENT PROTEIN TRANSLOCASE PROTEIN TATA"/>
    <property type="match status" value="1"/>
</dbReference>
<evidence type="ECO:0000313" key="12">
    <source>
        <dbReference type="EMBL" id="XDS48671.1"/>
    </source>
</evidence>
<evidence type="ECO:0000256" key="5">
    <source>
        <dbReference type="ARBA" id="ARBA00022927"/>
    </source>
</evidence>
<dbReference type="EMBL" id="CP129682">
    <property type="protein sequence ID" value="XDS48671.1"/>
    <property type="molecule type" value="Genomic_DNA"/>
</dbReference>
<evidence type="ECO:0000256" key="6">
    <source>
        <dbReference type="ARBA" id="ARBA00022989"/>
    </source>
</evidence>
<feature type="region of interest" description="Disordered" evidence="10">
    <location>
        <begin position="45"/>
        <end position="110"/>
    </location>
</feature>
<evidence type="ECO:0000256" key="10">
    <source>
        <dbReference type="SAM" id="MobiDB-lite"/>
    </source>
</evidence>
<keyword evidence="8 9" id="KW-0472">Membrane</keyword>
<comment type="function">
    <text evidence="9">Part of the twin-arginine translocation (Tat) system that transports large folded proteins containing a characteristic twin-arginine motif in their signal peptide across membranes. TatA could form the protein-conducting channel of the Tat system.</text>
</comment>
<dbReference type="InterPro" id="IPR003369">
    <property type="entry name" value="TatA/B/E"/>
</dbReference>
<comment type="subunit">
    <text evidence="9">The Tat system comprises two distinct complexes: a TatABC complex, containing multiple copies of TatA, TatB and TatC subunits, and a separate TatA complex, containing only TatA subunits. Substrates initially bind to the TatABC complex, which probably triggers association of the separate TatA complex to form the active translocon.</text>
</comment>
<protein>
    <recommendedName>
        <fullName evidence="9">Sec-independent protein translocase protein TatA</fullName>
    </recommendedName>
</protein>
<keyword evidence="3 9" id="KW-1003">Cell membrane</keyword>
<evidence type="ECO:0000313" key="13">
    <source>
        <dbReference type="EMBL" id="XDS49900.1"/>
    </source>
</evidence>
<dbReference type="PANTHER" id="PTHR42982:SF8">
    <property type="entry name" value="SEC-INDEPENDENT PROTEIN TRANSLOCASE PROTEIN TATA"/>
    <property type="match status" value="1"/>
</dbReference>
<evidence type="ECO:0000256" key="1">
    <source>
        <dbReference type="ARBA" id="ARBA00004162"/>
    </source>
</evidence>
<evidence type="ECO:0000256" key="8">
    <source>
        <dbReference type="ARBA" id="ARBA00023136"/>
    </source>
</evidence>
<evidence type="ECO:0000256" key="4">
    <source>
        <dbReference type="ARBA" id="ARBA00022692"/>
    </source>
</evidence>
<keyword evidence="4 9" id="KW-0812">Transmembrane</keyword>
<keyword evidence="6 9" id="KW-1133">Transmembrane helix</keyword>
<sequence>MRPIHLFVLLLILVLLFGASKLPDLAHSLGKSAKILKHELKDLQGDEETATVPVTQAPSPAVQKTSPPLGDPAASSPQTIRRRIDVEPRERVLETNMTQERVPSGDSFGE</sequence>
<dbReference type="Pfam" id="PF02416">
    <property type="entry name" value="TatA_B_E"/>
    <property type="match status" value="1"/>
</dbReference>
<proteinExistence type="inferred from homology"/>
<keyword evidence="5 9" id="KW-0653">Protein transport</keyword>
<gene>
    <name evidence="9" type="primary">tatA</name>
    <name evidence="13" type="ORF">QN062_05635</name>
    <name evidence="12" type="ORF">QN216_10245</name>
    <name evidence="11" type="ORF">QN217_00225</name>
</gene>
<dbReference type="AlphaFoldDB" id="A0AB39UL48"/>
<evidence type="ECO:0000256" key="7">
    <source>
        <dbReference type="ARBA" id="ARBA00023010"/>
    </source>
</evidence>
<keyword evidence="7 9" id="KW-0811">Translocation</keyword>
<evidence type="ECO:0000313" key="11">
    <source>
        <dbReference type="EMBL" id="XDS46626.1"/>
    </source>
</evidence>
<name>A0AB39UL48_9BIFI</name>
<dbReference type="EMBL" id="CP129683">
    <property type="protein sequence ID" value="XDS49900.1"/>
    <property type="molecule type" value="Genomic_DNA"/>
</dbReference>
<comment type="similarity">
    <text evidence="9">Belongs to the TatA/E family.</text>
</comment>